<dbReference type="PANTHER" id="PTHR34466:SF1">
    <property type="entry name" value="OS06G0609800 PROTEIN"/>
    <property type="match status" value="1"/>
</dbReference>
<feature type="compositionally biased region" description="Low complexity" evidence="2">
    <location>
        <begin position="516"/>
        <end position="530"/>
    </location>
</feature>
<feature type="compositionally biased region" description="Basic and acidic residues" evidence="2">
    <location>
        <begin position="501"/>
        <end position="510"/>
    </location>
</feature>
<feature type="region of interest" description="Disordered" evidence="2">
    <location>
        <begin position="1"/>
        <end position="68"/>
    </location>
</feature>
<gene>
    <name evidence="3" type="ORF">Fot_29060</name>
</gene>
<dbReference type="EMBL" id="JBFOLJ010000008">
    <property type="protein sequence ID" value="KAL2515089.1"/>
    <property type="molecule type" value="Genomic_DNA"/>
</dbReference>
<evidence type="ECO:0000313" key="4">
    <source>
        <dbReference type="Proteomes" id="UP001604277"/>
    </source>
</evidence>
<dbReference type="PANTHER" id="PTHR34466">
    <property type="entry name" value="OS11G0129800 PROTEIN"/>
    <property type="match status" value="1"/>
</dbReference>
<proteinExistence type="predicted"/>
<feature type="compositionally biased region" description="Low complexity" evidence="2">
    <location>
        <begin position="135"/>
        <end position="150"/>
    </location>
</feature>
<keyword evidence="4" id="KW-1185">Reference proteome</keyword>
<evidence type="ECO:0000313" key="3">
    <source>
        <dbReference type="EMBL" id="KAL2515089.1"/>
    </source>
</evidence>
<keyword evidence="1" id="KW-0175">Coiled coil</keyword>
<reference evidence="4" key="1">
    <citation type="submission" date="2024-07" db="EMBL/GenBank/DDBJ databases">
        <title>Two chromosome-level genome assemblies of Korean endemic species Abeliophyllum distichum and Forsythia ovata (Oleaceae).</title>
        <authorList>
            <person name="Jang H."/>
        </authorList>
    </citation>
    <scope>NUCLEOTIDE SEQUENCE [LARGE SCALE GENOMIC DNA]</scope>
</reference>
<evidence type="ECO:0000256" key="2">
    <source>
        <dbReference type="SAM" id="MobiDB-lite"/>
    </source>
</evidence>
<feature type="region of interest" description="Disordered" evidence="2">
    <location>
        <begin position="369"/>
        <end position="404"/>
    </location>
</feature>
<feature type="compositionally biased region" description="Polar residues" evidence="2">
    <location>
        <begin position="204"/>
        <end position="225"/>
    </location>
</feature>
<feature type="region of interest" description="Disordered" evidence="2">
    <location>
        <begin position="481"/>
        <end position="554"/>
    </location>
</feature>
<feature type="region of interest" description="Disordered" evidence="2">
    <location>
        <begin position="425"/>
        <end position="462"/>
    </location>
</feature>
<dbReference type="AlphaFoldDB" id="A0ABD1TQV1"/>
<evidence type="ECO:0000256" key="1">
    <source>
        <dbReference type="SAM" id="Coils"/>
    </source>
</evidence>
<feature type="compositionally biased region" description="Basic and acidic residues" evidence="2">
    <location>
        <begin position="442"/>
        <end position="452"/>
    </location>
</feature>
<sequence length="605" mass="66445">MATSAFKSTSKRTTIGGSSSEDSSSTRRSHRRSRSLSQFSRPELVSEPVREEFIRNSPKGKFVNTVRGSAEYPEISLDDLALEFFSSRNENESNGGAGERGRREGRSASRRGGGGSEIGRWASDTASSRRRGRSVSRIGGVDSKSYAVSNGSGGGGKNVAPAEASSRRRRSLSAARYHISDSESEVDNSQNPSNNVIVKGTPIRGSSQMPSSRKATALSNQQPGISVSQKDQLLLHDGYSSHSSALTDDESKIVRIGKNGFEKTIRAVYAEKKAELHTEDAVNIGLYEAMRKELRYAVEEIRTELNQAMGRNQAALSSGNCLQVGKAEVLQAAIRKNYTTKLDQSEKRKQDLLTEILLEEQRGRELSKIVRDLLPDSKTSSAAQKPSRARKKSSDKNRASKQLSEEAEKYFEDFILNVEDTDISSFDGERSDGSSTLGANRKGRDSSIRAEAESYQSPAGSISCPVEMEGVLLPWLKWETSPNGSPSGKNKAQTPVTPKALKWDSEKDEISVNDPSNHSTSSHGSWSPRSLNSPPLNTREDNGGKTGQFGNEQVSHINTDEYLKLGNSEELLFEMYKERNRINSGLHGLTHASFYSRAWRWKTGD</sequence>
<protein>
    <submittedName>
        <fullName evidence="3">Uncharacterized protein</fullName>
    </submittedName>
</protein>
<name>A0ABD1TQV1_9LAMI</name>
<feature type="compositionally biased region" description="Polar residues" evidence="2">
    <location>
        <begin position="1"/>
        <end position="17"/>
    </location>
</feature>
<feature type="compositionally biased region" description="Basic and acidic residues" evidence="2">
    <location>
        <begin position="392"/>
        <end position="404"/>
    </location>
</feature>
<feature type="compositionally biased region" description="Polar residues" evidence="2">
    <location>
        <begin position="187"/>
        <end position="196"/>
    </location>
</feature>
<dbReference type="Proteomes" id="UP001604277">
    <property type="component" value="Unassembled WGS sequence"/>
</dbReference>
<organism evidence="3 4">
    <name type="scientific">Forsythia ovata</name>
    <dbReference type="NCBI Taxonomy" id="205694"/>
    <lineage>
        <taxon>Eukaryota</taxon>
        <taxon>Viridiplantae</taxon>
        <taxon>Streptophyta</taxon>
        <taxon>Embryophyta</taxon>
        <taxon>Tracheophyta</taxon>
        <taxon>Spermatophyta</taxon>
        <taxon>Magnoliopsida</taxon>
        <taxon>eudicotyledons</taxon>
        <taxon>Gunneridae</taxon>
        <taxon>Pentapetalae</taxon>
        <taxon>asterids</taxon>
        <taxon>lamiids</taxon>
        <taxon>Lamiales</taxon>
        <taxon>Oleaceae</taxon>
        <taxon>Forsythieae</taxon>
        <taxon>Forsythia</taxon>
    </lineage>
</organism>
<feature type="compositionally biased region" description="Polar residues" evidence="2">
    <location>
        <begin position="481"/>
        <end position="496"/>
    </location>
</feature>
<feature type="region of interest" description="Disordered" evidence="2">
    <location>
        <begin position="88"/>
        <end position="225"/>
    </location>
</feature>
<comment type="caution">
    <text evidence="3">The sequence shown here is derived from an EMBL/GenBank/DDBJ whole genome shotgun (WGS) entry which is preliminary data.</text>
</comment>
<feature type="coiled-coil region" evidence="1">
    <location>
        <begin position="335"/>
        <end position="362"/>
    </location>
</feature>
<accession>A0ABD1TQV1</accession>